<dbReference type="AlphaFoldDB" id="A0A1L7X176"/>
<evidence type="ECO:0000259" key="2">
    <source>
        <dbReference type="Pfam" id="PF06985"/>
    </source>
</evidence>
<reference evidence="3 4" key="1">
    <citation type="submission" date="2016-03" db="EMBL/GenBank/DDBJ databases">
        <authorList>
            <person name="Ploux O."/>
        </authorList>
    </citation>
    <scope>NUCLEOTIDE SEQUENCE [LARGE SCALE GENOMIC DNA]</scope>
    <source>
        <strain evidence="3 4">UAMH 11012</strain>
    </source>
</reference>
<evidence type="ECO:0000313" key="4">
    <source>
        <dbReference type="Proteomes" id="UP000184330"/>
    </source>
</evidence>
<dbReference type="EMBL" id="FJOG01000012">
    <property type="protein sequence ID" value="CZR58772.1"/>
    <property type="molecule type" value="Genomic_DNA"/>
</dbReference>
<dbReference type="Pfam" id="PF06985">
    <property type="entry name" value="HET"/>
    <property type="match status" value="1"/>
</dbReference>
<name>A0A1L7X176_9HELO</name>
<sequence>MLTIGLMISENVLLPVSTRYGCGINSSTLDSANQYSTGQTDFSDFFKRALDAEIKAAESDGQESTSFSLSHSLASAIQSWLFFGIASEALGRNIRHEEFAGADPDEPHPSIDFRIPEWYWRELKARWDELDDNLTAAEFEAKRAQLKKIYESAKILVIYMDLLANDLDDDQLTEIILSIHMLLYLVAYVLDSNTLKVTQTTTSSASTKLLKRRMVKNGWCEKRLNFLDASPMFYPTFYFLSSLKPPRINAEDHSSCSSERCLVTSKLSKPLHRTNECLCEDVVVPVDRVNTIVASRGIPLVRITRSPLGKTELEVVPYTPSSRFIAIPHVWANQQFGSAQNCLPKCQVGYLEEVLSSLPTSMDHWGLREWVANWRSSRPGEIAPPSRAYEYFWLDSFCIPQAVEHADLRSKAIESMNLIYAAASHTFVFDKGLQALDAGRRPASLAHGGRPTYYSPQDENLLDVVAYIYASNWMGRAWTLQEGILSGHIVFPLHGSIPKDFRRSARDLLPRRSKPKTEVSKRLQDESEPFREPVRRQLFTHLKKSLHVEEYNDYARTPADRAARFIKAHSLLQSRTTTQTEDIPLILMNMSCMNANAISQSKTIDAGMKQLFYGLESLPTELLFSDCARLGTCTVDAWIPREIAPESFEGKHTLKLGSAGFTFETRKGAQALKFYLLSSAHRSDRFRLLLPDQKDAKGLKYNVEALQRSNDEQYAAPTSVWRIVVDNEPPERGARFVVNRVVGNKYFLHFDCPLRLTETDDSKSPSDAQQDPKHECGAVSLNGDFIVERSYEPQDLSISCPQNPEQYSDRLIVIGEAICGTIYLGERYLIRAIWGDENSMSTLLCIIYCLYSFKRRQWVERALNAFVHRAWMATYQPDWDPNGPWKWFWKLSNWEPPIPFRTLMKWLCSFGLLSFETKSWSGVAIAMLNVHEYRSFVLLLGNDASAARIPISRYHKLRTEDNIYELLSSTTILAIYRMQPPLACRVNDDIETEAFVNFRINLWLSK</sequence>
<evidence type="ECO:0000256" key="1">
    <source>
        <dbReference type="SAM" id="MobiDB-lite"/>
    </source>
</evidence>
<accession>A0A1L7X176</accession>
<feature type="region of interest" description="Disordered" evidence="1">
    <location>
        <begin position="505"/>
        <end position="529"/>
    </location>
</feature>
<dbReference type="OrthoDB" id="3557473at2759"/>
<dbReference type="InterPro" id="IPR010730">
    <property type="entry name" value="HET"/>
</dbReference>
<proteinExistence type="predicted"/>
<organism evidence="3 4">
    <name type="scientific">Phialocephala subalpina</name>
    <dbReference type="NCBI Taxonomy" id="576137"/>
    <lineage>
        <taxon>Eukaryota</taxon>
        <taxon>Fungi</taxon>
        <taxon>Dikarya</taxon>
        <taxon>Ascomycota</taxon>
        <taxon>Pezizomycotina</taxon>
        <taxon>Leotiomycetes</taxon>
        <taxon>Helotiales</taxon>
        <taxon>Mollisiaceae</taxon>
        <taxon>Phialocephala</taxon>
        <taxon>Phialocephala fortinii species complex</taxon>
    </lineage>
</organism>
<dbReference type="PANTHER" id="PTHR39596:SF3">
    <property type="entry name" value="HETEROKARYON INCOMPATIBILITY DOMAIN-CONTAINING PROTEIN"/>
    <property type="match status" value="1"/>
</dbReference>
<keyword evidence="4" id="KW-1185">Reference proteome</keyword>
<evidence type="ECO:0000313" key="3">
    <source>
        <dbReference type="EMBL" id="CZR58772.1"/>
    </source>
</evidence>
<protein>
    <recommendedName>
        <fullName evidence="2">Heterokaryon incompatibility domain-containing protein</fullName>
    </recommendedName>
</protein>
<dbReference type="PANTHER" id="PTHR39596">
    <property type="match status" value="1"/>
</dbReference>
<dbReference type="STRING" id="576137.A0A1L7X176"/>
<feature type="domain" description="Heterokaryon incompatibility" evidence="2">
    <location>
        <begin position="388"/>
        <end position="482"/>
    </location>
</feature>
<gene>
    <name evidence="3" type="ORF">PAC_08664</name>
</gene>
<dbReference type="Proteomes" id="UP000184330">
    <property type="component" value="Unassembled WGS sequence"/>
</dbReference>